<sequence length="44" mass="4578">MSADPLWPPRLSDLLAPWRGAAGPATAPGPVALGYVPQEAARPR</sequence>
<dbReference type="EMBL" id="CP114203">
    <property type="protein sequence ID" value="WAU03575.1"/>
    <property type="molecule type" value="Genomic_DNA"/>
</dbReference>
<evidence type="ECO:0000313" key="2">
    <source>
        <dbReference type="EMBL" id="WAU03575.1"/>
    </source>
</evidence>
<protein>
    <submittedName>
        <fullName evidence="2">Uncharacterized protein</fullName>
    </submittedName>
</protein>
<keyword evidence="3" id="KW-1185">Reference proteome</keyword>
<accession>A0ABY7IZ23</accession>
<dbReference type="Proteomes" id="UP001210169">
    <property type="component" value="Chromosome"/>
</dbReference>
<reference evidence="2 3" key="1">
    <citation type="submission" date="2022-12" db="EMBL/GenBank/DDBJ databases">
        <authorList>
            <person name="Ruckert C."/>
            <person name="Busche T."/>
            <person name="Kalinowski J."/>
            <person name="Wittmann C."/>
        </authorList>
    </citation>
    <scope>NUCLEOTIDE SEQUENCE [LARGE SCALE GENOMIC DNA]</scope>
    <source>
        <strain evidence="2 3">DSM 40276</strain>
    </source>
</reference>
<feature type="region of interest" description="Disordered" evidence="1">
    <location>
        <begin position="19"/>
        <end position="44"/>
    </location>
</feature>
<evidence type="ECO:0000256" key="1">
    <source>
        <dbReference type="SAM" id="MobiDB-lite"/>
    </source>
</evidence>
<evidence type="ECO:0000313" key="3">
    <source>
        <dbReference type="Proteomes" id="UP001210169"/>
    </source>
</evidence>
<gene>
    <name evidence="2" type="ORF">STRNI_001730</name>
</gene>
<dbReference type="RefSeq" id="WP_277410869.1">
    <property type="nucleotide sequence ID" value="NZ_CP114203.1"/>
</dbReference>
<name>A0ABY7IZ23_STRNI</name>
<organism evidence="2 3">
    <name type="scientific">Streptomyces nigrescens</name>
    <dbReference type="NCBI Taxonomy" id="1920"/>
    <lineage>
        <taxon>Bacteria</taxon>
        <taxon>Bacillati</taxon>
        <taxon>Actinomycetota</taxon>
        <taxon>Actinomycetes</taxon>
        <taxon>Kitasatosporales</taxon>
        <taxon>Streptomycetaceae</taxon>
        <taxon>Streptomyces</taxon>
    </lineage>
</organism>
<proteinExistence type="predicted"/>
<feature type="compositionally biased region" description="Low complexity" evidence="1">
    <location>
        <begin position="19"/>
        <end position="34"/>
    </location>
</feature>
<dbReference type="GeneID" id="301330921"/>